<protein>
    <recommendedName>
        <fullName evidence="3">Type II toxin-antitoxin system RelE/ParE family toxin</fullName>
    </recommendedName>
</protein>
<comment type="caution">
    <text evidence="1">The sequence shown here is derived from an EMBL/GenBank/DDBJ whole genome shotgun (WGS) entry which is preliminary data.</text>
</comment>
<dbReference type="PANTHER" id="PTHR38813:SF1">
    <property type="entry name" value="TOXIN RELE1-RELATED"/>
    <property type="match status" value="1"/>
</dbReference>
<proteinExistence type="predicted"/>
<reference evidence="1 2" key="1">
    <citation type="submission" date="2023-12" db="EMBL/GenBank/DDBJ databases">
        <title>Novel species of the genus Arcicella isolated from rivers.</title>
        <authorList>
            <person name="Lu H."/>
        </authorList>
    </citation>
    <scope>NUCLEOTIDE SEQUENCE [LARGE SCALE GENOMIC DNA]</scope>
    <source>
        <strain evidence="1 2">KCTC 23307</strain>
    </source>
</reference>
<dbReference type="SUPFAM" id="SSF143011">
    <property type="entry name" value="RelE-like"/>
    <property type="match status" value="1"/>
</dbReference>
<dbReference type="InterPro" id="IPR035093">
    <property type="entry name" value="RelE/ParE_toxin_dom_sf"/>
</dbReference>
<sequence length="93" mass="10808">MEIILKRKFIKEAGKLPSKVQKSIRDIIDTLERSESLETSGVDYIAMEGQQKGDNYYRIRVGQWRIGIQYVEPSLIFITVLSRGDVYKKFPPK</sequence>
<dbReference type="RefSeq" id="WP_323297648.1">
    <property type="nucleotide sequence ID" value="NZ_JAYFUM010000018.1"/>
</dbReference>
<dbReference type="Proteomes" id="UP001302949">
    <property type="component" value="Unassembled WGS sequence"/>
</dbReference>
<evidence type="ECO:0000313" key="1">
    <source>
        <dbReference type="EMBL" id="MEA5140493.1"/>
    </source>
</evidence>
<gene>
    <name evidence="1" type="ORF">VB248_15175</name>
</gene>
<organism evidence="1 2">
    <name type="scientific">Arcicella rigui</name>
    <dbReference type="NCBI Taxonomy" id="797020"/>
    <lineage>
        <taxon>Bacteria</taxon>
        <taxon>Pseudomonadati</taxon>
        <taxon>Bacteroidota</taxon>
        <taxon>Cytophagia</taxon>
        <taxon>Cytophagales</taxon>
        <taxon>Flectobacillaceae</taxon>
        <taxon>Arcicella</taxon>
    </lineage>
</organism>
<accession>A0ABU5QCB3</accession>
<dbReference type="Gene3D" id="3.30.2310.20">
    <property type="entry name" value="RelE-like"/>
    <property type="match status" value="1"/>
</dbReference>
<dbReference type="EMBL" id="JAYFUM010000018">
    <property type="protein sequence ID" value="MEA5140493.1"/>
    <property type="molecule type" value="Genomic_DNA"/>
</dbReference>
<evidence type="ECO:0008006" key="3">
    <source>
        <dbReference type="Google" id="ProtNLM"/>
    </source>
</evidence>
<evidence type="ECO:0000313" key="2">
    <source>
        <dbReference type="Proteomes" id="UP001302949"/>
    </source>
</evidence>
<keyword evidence="2" id="KW-1185">Reference proteome</keyword>
<dbReference type="InterPro" id="IPR052747">
    <property type="entry name" value="TA_system_RelE_toxin"/>
</dbReference>
<name>A0ABU5QCB3_9BACT</name>
<dbReference type="PANTHER" id="PTHR38813">
    <property type="match status" value="1"/>
</dbReference>